<keyword evidence="5" id="KW-0472">Membrane</keyword>
<keyword evidence="2" id="KW-0479">Metal-binding</keyword>
<dbReference type="PANTHER" id="PTHR23323:SF24">
    <property type="entry name" value="VACUOLAR PROTEIN SORTING-ASSOCIATED PROTEIN 11 HOMOLOG"/>
    <property type="match status" value="1"/>
</dbReference>
<evidence type="ECO:0000256" key="2">
    <source>
        <dbReference type="ARBA" id="ARBA00022723"/>
    </source>
</evidence>
<evidence type="ECO:0000256" key="6">
    <source>
        <dbReference type="PROSITE-ProRule" id="PRU00175"/>
    </source>
</evidence>
<dbReference type="InterPro" id="IPR013083">
    <property type="entry name" value="Znf_RING/FYVE/PHD"/>
</dbReference>
<reference evidence="9" key="3">
    <citation type="submission" date="2025-08" db="UniProtKB">
        <authorList>
            <consortium name="RefSeq"/>
        </authorList>
    </citation>
    <scope>IDENTIFICATION</scope>
    <source>
        <tissue evidence="9">Whole organism</tissue>
    </source>
</reference>
<dbReference type="RefSeq" id="XP_017872723.1">
    <property type="nucleotide sequence ID" value="XM_018017234.1"/>
</dbReference>
<keyword evidence="3 6" id="KW-0863">Zinc-finger</keyword>
<evidence type="ECO:0000256" key="4">
    <source>
        <dbReference type="ARBA" id="ARBA00022833"/>
    </source>
</evidence>
<evidence type="ECO:0000313" key="8">
    <source>
        <dbReference type="Proteomes" id="UP000694904"/>
    </source>
</evidence>
<evidence type="ECO:0000259" key="7">
    <source>
        <dbReference type="PROSITE" id="PS50089"/>
    </source>
</evidence>
<proteinExistence type="predicted"/>
<dbReference type="Gene3D" id="3.30.40.10">
    <property type="entry name" value="Zinc/RING finger domain, C3HC4 (zinc finger)"/>
    <property type="match status" value="1"/>
</dbReference>
<reference evidence="8" key="1">
    <citation type="journal article" date="1997" name="Nucleic Acids Res.">
        <title>tRNAscan-SE: a program for improved detection of transfer RNA genes in genomic sequence.</title>
        <authorList>
            <person name="Lowe T.M."/>
            <person name="Eddy S.R."/>
        </authorList>
    </citation>
    <scope>NUCLEOTIDE SEQUENCE [LARGE SCALE GENOMIC DNA]</scope>
</reference>
<evidence type="ECO:0000256" key="1">
    <source>
        <dbReference type="ARBA" id="ARBA00004492"/>
    </source>
</evidence>
<dbReference type="SUPFAM" id="SSF50978">
    <property type="entry name" value="WD40 repeat-like"/>
    <property type="match status" value="1"/>
</dbReference>
<dbReference type="InterPro" id="IPR001841">
    <property type="entry name" value="Znf_RING"/>
</dbReference>
<dbReference type="Proteomes" id="UP000694904">
    <property type="component" value="Chromosome 2"/>
</dbReference>
<dbReference type="PROSITE" id="PS50089">
    <property type="entry name" value="ZF_RING_2"/>
    <property type="match status" value="1"/>
</dbReference>
<dbReference type="SUPFAM" id="SSF57850">
    <property type="entry name" value="RING/U-box"/>
    <property type="match status" value="1"/>
</dbReference>
<dbReference type="InterPro" id="IPR057307">
    <property type="entry name" value="PEP5_VPS11_N"/>
</dbReference>
<keyword evidence="4" id="KW-0862">Zinc</keyword>
<evidence type="ECO:0000256" key="3">
    <source>
        <dbReference type="ARBA" id="ARBA00022771"/>
    </source>
</evidence>
<protein>
    <submittedName>
        <fullName evidence="9">Vacuolar protein sorting-associated protein 11 homolog</fullName>
    </submittedName>
</protein>
<keyword evidence="8" id="KW-1185">Reference proteome</keyword>
<reference evidence="8" key="2">
    <citation type="journal article" date="2016" name="G3 (Bethesda)">
        <title>Genome Evolution in Three Species of Cactophilic Drosophila.</title>
        <authorList>
            <person name="Sanchez-Flores A."/>
            <person name="Penazola F."/>
            <person name="Carpinteyro-Ponce J."/>
            <person name="Nazario-Yepiz N."/>
            <person name="Abreu-Goodger C."/>
            <person name="Machado C.A."/>
            <person name="Markow T.A."/>
        </authorList>
    </citation>
    <scope>NUCLEOTIDE SEQUENCE [LARGE SCALE GENOMIC DNA]</scope>
</reference>
<accession>A0ABM1PZT7</accession>
<comment type="subcellular location">
    <subcellularLocation>
        <location evidence="1">Late endosome membrane</location>
        <topology evidence="1">Peripheral membrane protein</topology>
        <orientation evidence="1">Cytoplasmic side</orientation>
    </subcellularLocation>
</comment>
<evidence type="ECO:0000256" key="5">
    <source>
        <dbReference type="ARBA" id="ARBA00023136"/>
    </source>
</evidence>
<evidence type="ECO:0000313" key="9">
    <source>
        <dbReference type="RefSeq" id="XP_017872723.1"/>
    </source>
</evidence>
<dbReference type="Pfam" id="PF23341">
    <property type="entry name" value="PEP5_VPS11_N"/>
    <property type="match status" value="1"/>
</dbReference>
<dbReference type="GeneID" id="108620325"/>
<feature type="domain" description="RING-type" evidence="7">
    <location>
        <begin position="746"/>
        <end position="788"/>
    </location>
</feature>
<dbReference type="InterPro" id="IPR036322">
    <property type="entry name" value="WD40_repeat_dom_sf"/>
</dbReference>
<organism evidence="8 9">
    <name type="scientific">Drosophila arizonae</name>
    <name type="common">Fruit fly</name>
    <dbReference type="NCBI Taxonomy" id="7263"/>
    <lineage>
        <taxon>Eukaryota</taxon>
        <taxon>Metazoa</taxon>
        <taxon>Ecdysozoa</taxon>
        <taxon>Arthropoda</taxon>
        <taxon>Hexapoda</taxon>
        <taxon>Insecta</taxon>
        <taxon>Pterygota</taxon>
        <taxon>Neoptera</taxon>
        <taxon>Endopterygota</taxon>
        <taxon>Diptera</taxon>
        <taxon>Brachycera</taxon>
        <taxon>Muscomorpha</taxon>
        <taxon>Ephydroidea</taxon>
        <taxon>Drosophilidae</taxon>
        <taxon>Drosophila</taxon>
    </lineage>
</organism>
<dbReference type="PANTHER" id="PTHR23323">
    <property type="entry name" value="VACUOLAR PROTEIN SORTING-ASSOCIATED PROTEIN"/>
    <property type="match status" value="1"/>
</dbReference>
<name>A0ABM1PZT7_DROAR</name>
<gene>
    <name evidence="9" type="primary">LOC108620325</name>
</gene>
<sequence>MMSFLEWKNVEIFDLVALPSIQLNVQNTEIAAHCCNLIKSANGKPNIKFVLCSKSGMVYVLMENGVKSRQISLKCPDGHQPIKLCCITTTNILAVLSQNDNYALCICIYDLNQTKKEEHPPCLSTINLSATSIATVLEISFSGLEKLFALGVGFEKGDILLYFGSINRDLSLNMRRHTIASSPINGIQFAICDQQNEMKACNVFVTSVDVIYCIQLNDKNIIDSKMVLDSNHNMANQCCTLSQPAVSDSFLVVGRDDAIYCFRRDCRGPCYAFEGHKQFLSWIDNYLLVVVKTNFGSAITVVDIDNKLILLHKRISTVIDCVSSNKVYYFITKDDNSKNVCKFNVHELKEYPTNIKVKTLIAKCMHNNALMMLKKDESQHQYNNMAYLRLKYGNNLLLKGFYARAVTEYAQTIGIFKPYQIISKLLSSRHNDNLIQYVNKLLESKISTFDHQKLLDICSDRQRLRSRIRKLWIIRNDTTHIIDFKQISNRSINLSDVNYTVNNFQGVDFHNADEEDIFNFFLEYGREVLLVDSTIVLNTLKSLVKSHKIKNILRFLMIFPDYSELNVNLLSYYIENYSPGDEKLLYYLFSLYLGLWQENKISVEDITNLVKKMPIRFEKILTLSKTYLFAIGIENFKTSEESENISEDDKSFLQCLDQHIKKNPNLASLLTVGPRSLLTILQKVCAGSDIKIKDCKPFLSEKFMKNIMDAKCELGSIGDLNYEIAIHNSLESHYKLNPIEFRNKYCDVCRQSLHMPSIYYLCQHSFHKDCVRTNYDTKNYDDVGCGLCGTVLEYPKLDDEQLDLITKSCDIMKGVSNIFATGIHSL</sequence>